<gene>
    <name evidence="2" type="ORF">JV551A3_V1_1640093</name>
</gene>
<sequence>MVITTAISRLSLTPANRNEGKPSRPSSAAANSPKSQARGQMSALAFIRYINVLFELKSIRTSEAVAQINGHTLRNKNSDIFSISPQYSLLEFRAENQNEDIIENTHGSLP</sequence>
<evidence type="ECO:0000256" key="1">
    <source>
        <dbReference type="SAM" id="MobiDB-lite"/>
    </source>
</evidence>
<comment type="caution">
    <text evidence="2">The sequence shown here is derived from an EMBL/GenBank/DDBJ whole genome shotgun (WGS) entry which is preliminary data.</text>
</comment>
<keyword evidence="3" id="KW-1185">Reference proteome</keyword>
<proteinExistence type="predicted"/>
<organism evidence="2 3">
    <name type="scientific">Pseudomonas inefficax</name>
    <dbReference type="NCBI Taxonomy" id="2078786"/>
    <lineage>
        <taxon>Bacteria</taxon>
        <taxon>Pseudomonadati</taxon>
        <taxon>Pseudomonadota</taxon>
        <taxon>Gammaproteobacteria</taxon>
        <taxon>Pseudomonadales</taxon>
        <taxon>Pseudomonadaceae</taxon>
        <taxon>Pseudomonas</taxon>
    </lineage>
</organism>
<reference evidence="2 3" key="1">
    <citation type="submission" date="2018-02" db="EMBL/GenBank/DDBJ databases">
        <authorList>
            <person name="Dubost A."/>
        </authorList>
    </citation>
    <scope>NUCLEOTIDE SEQUENCE [LARGE SCALE GENOMIC DNA]</scope>
    <source>
        <strain evidence="3">JV551A3</strain>
    </source>
</reference>
<dbReference type="EMBL" id="OPYN01000164">
    <property type="protein sequence ID" value="SPO62017.1"/>
    <property type="molecule type" value="Genomic_DNA"/>
</dbReference>
<feature type="compositionally biased region" description="Low complexity" evidence="1">
    <location>
        <begin position="23"/>
        <end position="35"/>
    </location>
</feature>
<evidence type="ECO:0000313" key="3">
    <source>
        <dbReference type="Proteomes" id="UP000294335"/>
    </source>
</evidence>
<dbReference type="Proteomes" id="UP000294335">
    <property type="component" value="Unassembled WGS sequence"/>
</dbReference>
<name>A0AAQ1PCZ0_9PSED</name>
<feature type="region of interest" description="Disordered" evidence="1">
    <location>
        <begin position="12"/>
        <end position="36"/>
    </location>
</feature>
<dbReference type="AlphaFoldDB" id="A0AAQ1PCZ0"/>
<accession>A0AAQ1PCZ0</accession>
<protein>
    <submittedName>
        <fullName evidence="2">Uncharacterized protein</fullName>
    </submittedName>
</protein>
<evidence type="ECO:0000313" key="2">
    <source>
        <dbReference type="EMBL" id="SPO62017.1"/>
    </source>
</evidence>